<dbReference type="InterPro" id="IPR014628">
    <property type="entry name" value="Man6P_isomerase_Firm_short"/>
</dbReference>
<keyword evidence="2 5" id="KW-0862">Zinc</keyword>
<name>A0A238WXM4_9FLAO</name>
<dbReference type="Pfam" id="PF20511">
    <property type="entry name" value="PMI_typeI_cat"/>
    <property type="match status" value="1"/>
</dbReference>
<evidence type="ECO:0000256" key="2">
    <source>
        <dbReference type="ARBA" id="ARBA00022833"/>
    </source>
</evidence>
<evidence type="ECO:0000256" key="3">
    <source>
        <dbReference type="ARBA" id="ARBA00029741"/>
    </source>
</evidence>
<dbReference type="RefSeq" id="WP_089381272.1">
    <property type="nucleotide sequence ID" value="NZ_FZNT01000004.1"/>
</dbReference>
<dbReference type="PANTHER" id="PTHR42742:SF3">
    <property type="entry name" value="FRUCTOKINASE"/>
    <property type="match status" value="1"/>
</dbReference>
<gene>
    <name evidence="9" type="ORF">SAMN06265371_104159</name>
</gene>
<dbReference type="InterPro" id="IPR049071">
    <property type="entry name" value="MPI_cupin_dom"/>
</dbReference>
<sequence>MELYPLKFQPKFHYRIWGGEKLKTVLNKEYTEENIGESWEISTVPNSETVLIGGELKGKTINELISSFGADFLGEVVYQRFGTEFPLLIKFIDAKTPLSIQVHPGDELAKKRHNSFGKNEMWYVLEAEENAELIVGLNKQLDKRSYVDLISKGAIEEAMNKINVNAGDTFYIPAGRVHAIGGGVLIAEIQQTSDVTYRIFDFNRVDKKTGAKRELHADLSVDAIDFNLVDNYKTQYDLGQTQNKLVHSNYFRTNILNINGEATISMSKKESFKILIGVEGNSEIIYKKENYFIKKGETILLPAGLNEPIVLSSTGCKLLEVFI</sequence>
<keyword evidence="1 5" id="KW-0479">Metal-binding</keyword>
<dbReference type="GO" id="GO:0004476">
    <property type="term" value="F:mannose-6-phosphate isomerase activity"/>
    <property type="evidence" value="ECO:0007669"/>
    <property type="project" value="InterPro"/>
</dbReference>
<dbReference type="Pfam" id="PF21621">
    <property type="entry name" value="MPI_cupin_dom"/>
    <property type="match status" value="1"/>
</dbReference>
<keyword evidence="10" id="KW-1185">Reference proteome</keyword>
<dbReference type="PANTHER" id="PTHR42742">
    <property type="entry name" value="TRANSCRIPTIONAL REPRESSOR MPRA"/>
    <property type="match status" value="1"/>
</dbReference>
<dbReference type="EMBL" id="FZNT01000004">
    <property type="protein sequence ID" value="SNR51250.1"/>
    <property type="molecule type" value="Genomic_DNA"/>
</dbReference>
<feature type="domain" description="Mannose-6-phosphate isomerase cupin" evidence="8">
    <location>
        <begin position="243"/>
        <end position="307"/>
    </location>
</feature>
<keyword evidence="9" id="KW-0413">Isomerase</keyword>
<evidence type="ECO:0000313" key="10">
    <source>
        <dbReference type="Proteomes" id="UP000198384"/>
    </source>
</evidence>
<dbReference type="GO" id="GO:0005975">
    <property type="term" value="P:carbohydrate metabolic process"/>
    <property type="evidence" value="ECO:0007669"/>
    <property type="project" value="InterPro"/>
</dbReference>
<feature type="active site" evidence="6">
    <location>
        <position position="198"/>
    </location>
</feature>
<comment type="cofactor">
    <cofactor evidence="5">
        <name>Zn(2+)</name>
        <dbReference type="ChEBI" id="CHEBI:29105"/>
    </cofactor>
    <text evidence="5">Binds 1 zinc ion per subunit.</text>
</comment>
<dbReference type="Proteomes" id="UP000198384">
    <property type="component" value="Unassembled WGS sequence"/>
</dbReference>
<dbReference type="InterPro" id="IPR046457">
    <property type="entry name" value="PMI_typeI_cat"/>
</dbReference>
<feature type="binding site" evidence="5">
    <location>
        <position position="103"/>
    </location>
    <ligand>
        <name>Zn(2+)</name>
        <dbReference type="ChEBI" id="CHEBI:29105"/>
    </ligand>
</feature>
<evidence type="ECO:0000259" key="8">
    <source>
        <dbReference type="Pfam" id="PF21621"/>
    </source>
</evidence>
<dbReference type="InterPro" id="IPR014710">
    <property type="entry name" value="RmlC-like_jellyroll"/>
</dbReference>
<evidence type="ECO:0000256" key="6">
    <source>
        <dbReference type="PIRSR" id="PIRSR036894-2"/>
    </source>
</evidence>
<dbReference type="SUPFAM" id="SSF51182">
    <property type="entry name" value="RmlC-like cupins"/>
    <property type="match status" value="1"/>
</dbReference>
<evidence type="ECO:0000256" key="1">
    <source>
        <dbReference type="ARBA" id="ARBA00022723"/>
    </source>
</evidence>
<feature type="domain" description="Phosphomannose isomerase type I catalytic" evidence="7">
    <location>
        <begin position="7"/>
        <end position="119"/>
    </location>
</feature>
<dbReference type="CDD" id="cd07010">
    <property type="entry name" value="cupin_PMI_type_I_N_bac"/>
    <property type="match status" value="1"/>
</dbReference>
<reference evidence="9 10" key="1">
    <citation type="submission" date="2017-06" db="EMBL/GenBank/DDBJ databases">
        <authorList>
            <person name="Kim H.J."/>
            <person name="Triplett B.A."/>
        </authorList>
    </citation>
    <scope>NUCLEOTIDE SEQUENCE [LARGE SCALE GENOMIC DNA]</scope>
    <source>
        <strain evidence="9 10">DSM 29150</strain>
    </source>
</reference>
<evidence type="ECO:0000256" key="4">
    <source>
        <dbReference type="ARBA" id="ARBA00030762"/>
    </source>
</evidence>
<feature type="binding site" evidence="5">
    <location>
        <position position="178"/>
    </location>
    <ligand>
        <name>Zn(2+)</name>
        <dbReference type="ChEBI" id="CHEBI:29105"/>
    </ligand>
</feature>
<dbReference type="OrthoDB" id="9808275at2"/>
<feature type="binding site" evidence="5">
    <location>
        <position position="120"/>
    </location>
    <ligand>
        <name>Zn(2+)</name>
        <dbReference type="ChEBI" id="CHEBI:29105"/>
    </ligand>
</feature>
<dbReference type="GO" id="GO:0008270">
    <property type="term" value="F:zinc ion binding"/>
    <property type="evidence" value="ECO:0007669"/>
    <property type="project" value="InterPro"/>
</dbReference>
<evidence type="ECO:0000313" key="9">
    <source>
        <dbReference type="EMBL" id="SNR51250.1"/>
    </source>
</evidence>
<evidence type="ECO:0000256" key="5">
    <source>
        <dbReference type="PIRSR" id="PIRSR036894-1"/>
    </source>
</evidence>
<dbReference type="PIRSF" id="PIRSF036894">
    <property type="entry name" value="PMI_Firm_short"/>
    <property type="match status" value="1"/>
</dbReference>
<organism evidence="9 10">
    <name type="scientific">Lutibacter agarilyticus</name>
    <dbReference type="NCBI Taxonomy" id="1109740"/>
    <lineage>
        <taxon>Bacteria</taxon>
        <taxon>Pseudomonadati</taxon>
        <taxon>Bacteroidota</taxon>
        <taxon>Flavobacteriia</taxon>
        <taxon>Flavobacteriales</taxon>
        <taxon>Flavobacteriaceae</taxon>
        <taxon>Lutibacter</taxon>
    </lineage>
</organism>
<accession>A0A238WXM4</accession>
<dbReference type="Gene3D" id="2.60.120.10">
    <property type="entry name" value="Jelly Rolls"/>
    <property type="match status" value="2"/>
</dbReference>
<proteinExistence type="predicted"/>
<dbReference type="InterPro" id="IPR051804">
    <property type="entry name" value="Carb_Metab_Reg_Kinase/Isom"/>
</dbReference>
<protein>
    <recommendedName>
        <fullName evidence="3">Phosphohexomutase</fullName>
    </recommendedName>
    <alternativeName>
        <fullName evidence="4">Phosphomannose isomerase</fullName>
    </alternativeName>
</protein>
<dbReference type="AlphaFoldDB" id="A0A238WXM4"/>
<dbReference type="InterPro" id="IPR011051">
    <property type="entry name" value="RmlC_Cupin_sf"/>
</dbReference>
<evidence type="ECO:0000259" key="7">
    <source>
        <dbReference type="Pfam" id="PF20511"/>
    </source>
</evidence>